<sequence length="63" mass="7264">MTTIHPPLVIHDDRVLWRFKAGIRLREVESGRTFLTTITPGRLWHGETPCSIDDLELPVEVIE</sequence>
<dbReference type="EMBL" id="JAUTXY010000006">
    <property type="protein sequence ID" value="MEE2058944.1"/>
    <property type="molecule type" value="Genomic_DNA"/>
</dbReference>
<organism evidence="1 2">
    <name type="scientific">Rhodococcus artemisiae</name>
    <dbReference type="NCBI Taxonomy" id="714159"/>
    <lineage>
        <taxon>Bacteria</taxon>
        <taxon>Bacillati</taxon>
        <taxon>Actinomycetota</taxon>
        <taxon>Actinomycetes</taxon>
        <taxon>Mycobacteriales</taxon>
        <taxon>Nocardiaceae</taxon>
        <taxon>Rhodococcus</taxon>
    </lineage>
</organism>
<evidence type="ECO:0000313" key="1">
    <source>
        <dbReference type="EMBL" id="MEE2058944.1"/>
    </source>
</evidence>
<evidence type="ECO:0000313" key="2">
    <source>
        <dbReference type="Proteomes" id="UP001336020"/>
    </source>
</evidence>
<reference evidence="1 2" key="1">
    <citation type="submission" date="2023-07" db="EMBL/GenBank/DDBJ databases">
        <authorList>
            <person name="Girao M."/>
            <person name="Carvalho M.F."/>
        </authorList>
    </citation>
    <scope>NUCLEOTIDE SEQUENCE [LARGE SCALE GENOMIC DNA]</scope>
    <source>
        <strain evidence="1 2">YIM65754</strain>
    </source>
</reference>
<gene>
    <name evidence="1" type="ORF">Q7514_15595</name>
</gene>
<protein>
    <submittedName>
        <fullName evidence="1">Uncharacterized protein</fullName>
    </submittedName>
</protein>
<dbReference type="Proteomes" id="UP001336020">
    <property type="component" value="Unassembled WGS sequence"/>
</dbReference>
<proteinExistence type="predicted"/>
<keyword evidence="2" id="KW-1185">Reference proteome</keyword>
<accession>A0ABU7LBM8</accession>
<comment type="caution">
    <text evidence="1">The sequence shown here is derived from an EMBL/GenBank/DDBJ whole genome shotgun (WGS) entry which is preliminary data.</text>
</comment>
<name>A0ABU7LBM8_9NOCA</name>
<dbReference type="RefSeq" id="WP_330134172.1">
    <property type="nucleotide sequence ID" value="NZ_JAUTXY010000006.1"/>
</dbReference>